<dbReference type="Proteomes" id="UP000298652">
    <property type="component" value="Chromosome 5"/>
</dbReference>
<feature type="region of interest" description="Disordered" evidence="1">
    <location>
        <begin position="100"/>
        <end position="160"/>
    </location>
</feature>
<evidence type="ECO:0000313" key="3">
    <source>
        <dbReference type="Proteomes" id="UP000298652"/>
    </source>
</evidence>
<name>A0A4U6ULB3_SETVI</name>
<keyword evidence="3" id="KW-1185">Reference proteome</keyword>
<dbReference type="AlphaFoldDB" id="A0A4U6ULB3"/>
<organism evidence="2 3">
    <name type="scientific">Setaria viridis</name>
    <name type="common">Green bristlegrass</name>
    <name type="synonym">Setaria italica subsp. viridis</name>
    <dbReference type="NCBI Taxonomy" id="4556"/>
    <lineage>
        <taxon>Eukaryota</taxon>
        <taxon>Viridiplantae</taxon>
        <taxon>Streptophyta</taxon>
        <taxon>Embryophyta</taxon>
        <taxon>Tracheophyta</taxon>
        <taxon>Spermatophyta</taxon>
        <taxon>Magnoliopsida</taxon>
        <taxon>Liliopsida</taxon>
        <taxon>Poales</taxon>
        <taxon>Poaceae</taxon>
        <taxon>PACMAD clade</taxon>
        <taxon>Panicoideae</taxon>
        <taxon>Panicodae</taxon>
        <taxon>Paniceae</taxon>
        <taxon>Cenchrinae</taxon>
        <taxon>Setaria</taxon>
    </lineage>
</organism>
<dbReference type="EMBL" id="CM016556">
    <property type="protein sequence ID" value="TKW16292.1"/>
    <property type="molecule type" value="Genomic_DNA"/>
</dbReference>
<dbReference type="Gramene" id="TKW16292">
    <property type="protein sequence ID" value="TKW16292"/>
    <property type="gene ID" value="SEVIR_5G291000v2"/>
</dbReference>
<gene>
    <name evidence="2" type="ORF">SEVIR_5G291000v2</name>
</gene>
<reference evidence="2" key="1">
    <citation type="submission" date="2019-03" db="EMBL/GenBank/DDBJ databases">
        <title>WGS assembly of Setaria viridis.</title>
        <authorList>
            <person name="Huang P."/>
            <person name="Jenkins J."/>
            <person name="Grimwood J."/>
            <person name="Barry K."/>
            <person name="Healey A."/>
            <person name="Mamidi S."/>
            <person name="Sreedasyam A."/>
            <person name="Shu S."/>
            <person name="Feldman M."/>
            <person name="Wu J."/>
            <person name="Yu Y."/>
            <person name="Chen C."/>
            <person name="Johnson J."/>
            <person name="Rokhsar D."/>
            <person name="Baxter I."/>
            <person name="Schmutz J."/>
            <person name="Brutnell T."/>
            <person name="Kellogg E."/>
        </authorList>
    </citation>
    <scope>NUCLEOTIDE SEQUENCE [LARGE SCALE GENOMIC DNA]</scope>
</reference>
<feature type="region of interest" description="Disordered" evidence="1">
    <location>
        <begin position="49"/>
        <end position="80"/>
    </location>
</feature>
<evidence type="ECO:0000313" key="2">
    <source>
        <dbReference type="EMBL" id="TKW16292.1"/>
    </source>
</evidence>
<evidence type="ECO:0000256" key="1">
    <source>
        <dbReference type="SAM" id="MobiDB-lite"/>
    </source>
</evidence>
<proteinExistence type="predicted"/>
<feature type="compositionally biased region" description="Gly residues" evidence="1">
    <location>
        <begin position="52"/>
        <end position="75"/>
    </location>
</feature>
<sequence>MDAAAGCKQTLNHEDLLAPECGHPRGRYALVGEREGGISSPWHLRRCSSDGLGRGASAGTRAGGRAPGGRPAGGGRAEHGHCCQGAGARVGRGRWRTVADRGRRGAGPPLLEPRMLKEDEGGERGEVAHGRRPRAGRSMVGRSALPGAGRGGRRRAEEEEPCCAGLPGRMAAWRSVQTRWAAAVLVEIF</sequence>
<accession>A0A4U6ULB3</accession>
<protein>
    <submittedName>
        <fullName evidence="2">Uncharacterized protein</fullName>
    </submittedName>
</protein>
<feature type="compositionally biased region" description="Basic and acidic residues" evidence="1">
    <location>
        <begin position="114"/>
        <end position="129"/>
    </location>
</feature>